<dbReference type="HOGENOM" id="CLU_3416793_0_0_0"/>
<organism evidence="1">
    <name type="scientific">Fusobacterium polymorphum ATCC 10953</name>
    <dbReference type="NCBI Taxonomy" id="393480"/>
    <lineage>
        <taxon>Bacteria</taxon>
        <taxon>Fusobacteriati</taxon>
        <taxon>Fusobacteriota</taxon>
        <taxon>Fusobacteriia</taxon>
        <taxon>Fusobacteriales</taxon>
        <taxon>Fusobacteriaceae</taxon>
        <taxon>Fusobacterium</taxon>
    </lineage>
</organism>
<reference evidence="1" key="1">
    <citation type="submission" date="2006-07" db="EMBL/GenBank/DDBJ databases">
        <authorList>
            <person name="Qin X."/>
            <person name="Weinstock G.M."/>
        </authorList>
    </citation>
    <scope>NUCLEOTIDE SEQUENCE [LARGE SCALE GENOMIC DNA]</scope>
    <source>
        <strain evidence="1">ATCC 10953</strain>
    </source>
</reference>
<sequence>MRGVQYKQLVLEVVSPKVLKYTTDKI</sequence>
<evidence type="ECO:0000313" key="1">
    <source>
        <dbReference type="EMBL" id="EDK89100.1"/>
    </source>
</evidence>
<protein>
    <submittedName>
        <fullName evidence="1">Uncharacterized protein</fullName>
    </submittedName>
</protein>
<gene>
    <name evidence="1" type="ORF">FNP_1317</name>
</gene>
<dbReference type="EMBL" id="CM000440">
    <property type="protein sequence ID" value="EDK89100.1"/>
    <property type="molecule type" value="Genomic_DNA"/>
</dbReference>
<proteinExistence type="predicted"/>
<name>A5TW25_FUSNP</name>
<accession>A5TW25</accession>
<dbReference type="Proteomes" id="UP000001921">
    <property type="component" value="Chromosome"/>
</dbReference>
<dbReference type="AlphaFoldDB" id="A5TW25"/>
<reference evidence="1" key="2">
    <citation type="submission" date="2007-05" db="EMBL/GenBank/DDBJ databases">
        <title>Genome sequence of Fusobacterium nucleatum subspecies polymorphum - a genetically tractable Fusobacterium.</title>
        <authorList>
            <person name="Karpathy S.E."/>
            <person name="Xiang Q."/>
            <person name="Gioia J."/>
            <person name="Jiang H."/>
            <person name="Liu Y."/>
            <person name="Petrosino J.F."/>
            <person name="Yerrapragada S."/>
            <person name="Fox G.E."/>
            <person name="Kinder Haake S."/>
            <person name="Weinstock G.M."/>
            <person name="Highlander S.K."/>
        </authorList>
    </citation>
    <scope>NUCLEOTIDE SEQUENCE [LARGE SCALE GENOMIC DNA]</scope>
    <source>
        <strain evidence="1">ATCC 10953</strain>
    </source>
</reference>